<evidence type="ECO:0000313" key="2">
    <source>
        <dbReference type="Proteomes" id="UP000591131"/>
    </source>
</evidence>
<evidence type="ECO:0000313" key="1">
    <source>
        <dbReference type="EMBL" id="KAF4677458.1"/>
    </source>
</evidence>
<accession>A0A7J6N0N0</accession>
<dbReference type="EMBL" id="JAAPAO010000013">
    <property type="protein sequence ID" value="KAF4677458.1"/>
    <property type="molecule type" value="Genomic_DNA"/>
</dbReference>
<name>A0A7J6N0N0_PERCH</name>
<protein>
    <submittedName>
        <fullName evidence="1">Uncharacterized protein</fullName>
    </submittedName>
</protein>
<comment type="caution">
    <text evidence="1">The sequence shown here is derived from an EMBL/GenBank/DDBJ whole genome shotgun (WGS) entry which is preliminary data.</text>
</comment>
<dbReference type="AlphaFoldDB" id="A0A7J6N0N0"/>
<dbReference type="Proteomes" id="UP000591131">
    <property type="component" value="Unassembled WGS sequence"/>
</dbReference>
<dbReference type="OrthoDB" id="428826at2759"/>
<keyword evidence="2" id="KW-1185">Reference proteome</keyword>
<reference evidence="1 2" key="1">
    <citation type="submission" date="2020-04" db="EMBL/GenBank/DDBJ databases">
        <title>Perkinsus chesapeaki whole genome sequence.</title>
        <authorList>
            <person name="Bogema D.R."/>
        </authorList>
    </citation>
    <scope>NUCLEOTIDE SEQUENCE [LARGE SCALE GENOMIC DNA]</scope>
    <source>
        <strain evidence="1">ATCC PRA-425</strain>
    </source>
</reference>
<proteinExistence type="predicted"/>
<organism evidence="1 2">
    <name type="scientific">Perkinsus chesapeaki</name>
    <name type="common">Clam parasite</name>
    <name type="synonym">Perkinsus andrewsi</name>
    <dbReference type="NCBI Taxonomy" id="330153"/>
    <lineage>
        <taxon>Eukaryota</taxon>
        <taxon>Sar</taxon>
        <taxon>Alveolata</taxon>
        <taxon>Perkinsozoa</taxon>
        <taxon>Perkinsea</taxon>
        <taxon>Perkinsida</taxon>
        <taxon>Perkinsidae</taxon>
        <taxon>Perkinsus</taxon>
    </lineage>
</organism>
<sequence>MLHGCCSTASLPGRLEWPLAVLSGEQDCDVGWRSSHSGPYAPPPKSIPANVFVEGVTIGIEEYALPADLRRYANIKTFGFLPLRLLYVDPYSSYGQQQRGRAPGKVMSDECSTAASRTPPPRRPFLPKLGNRGRAKLRGRIAAAAKRYSRELRTTMGIGSLNTATVAQLVDMADQLGLKDYVDSLSIEQCGRQKK</sequence>
<gene>
    <name evidence="1" type="ORF">FOL47_001273</name>
</gene>